<gene>
    <name evidence="5" type="primary">LOC107069372</name>
</gene>
<reference evidence="5" key="1">
    <citation type="submission" date="2025-08" db="UniProtKB">
        <authorList>
            <consortium name="RefSeq"/>
        </authorList>
    </citation>
    <scope>IDENTIFICATION</scope>
    <source>
        <tissue evidence="5">Whole body</tissue>
    </source>
</reference>
<dbReference type="SUPFAM" id="SSF51735">
    <property type="entry name" value="NAD(P)-binding Rossmann-fold domains"/>
    <property type="match status" value="1"/>
</dbReference>
<sequence length="285" mass="31745">MYSIVTAYKRQKCIRGFCNVNQYEHTNTIMNRWEGKVAVVTGSASGIGKAITCALLERKIIVVGLDIQNEEDTKTADNTNNKRNGYYPLRCDVTREDEVDDAFLFVEEKLHGVDIMVNNAGVIDYRRIIESDRKTFEKLLNINVLAVAVCINRAVRSMRKKNVEGHVFNINSMVGHAIPAGHPCDEEGSNGWNLYPATKHASVAITETVRHELRAVEAPIRITSICPGIVKTEIASNNAGVVKAVYSNPTLLPEDIADALIYALGTRPEVQIAEMVIQIRGEKWY</sequence>
<evidence type="ECO:0000256" key="1">
    <source>
        <dbReference type="ARBA" id="ARBA00006484"/>
    </source>
</evidence>
<dbReference type="PANTHER" id="PTHR43115:SF4">
    <property type="entry name" value="DEHYDROGENASE_REDUCTASE SDR FAMILY MEMBER 11"/>
    <property type="match status" value="1"/>
</dbReference>
<dbReference type="InterPro" id="IPR002347">
    <property type="entry name" value="SDR_fam"/>
</dbReference>
<dbReference type="PANTHER" id="PTHR43115">
    <property type="entry name" value="DEHYDROGENASE/REDUCTASE SDR FAMILY MEMBER 11"/>
    <property type="match status" value="1"/>
</dbReference>
<dbReference type="Pfam" id="PF00106">
    <property type="entry name" value="adh_short"/>
    <property type="match status" value="1"/>
</dbReference>
<dbReference type="GeneID" id="107069372"/>
<comment type="similarity">
    <text evidence="1 3">Belongs to the short-chain dehydrogenases/reductases (SDR) family.</text>
</comment>
<dbReference type="RefSeq" id="XP_015182123.1">
    <property type="nucleotide sequence ID" value="XM_015326637.1"/>
</dbReference>
<dbReference type="PRINTS" id="PR00080">
    <property type="entry name" value="SDRFAMILY"/>
</dbReference>
<keyword evidence="4" id="KW-1185">Reference proteome</keyword>
<evidence type="ECO:0000256" key="3">
    <source>
        <dbReference type="RuleBase" id="RU000363"/>
    </source>
</evidence>
<accession>A0ABM1IPI6</accession>
<dbReference type="InterPro" id="IPR036291">
    <property type="entry name" value="NAD(P)-bd_dom_sf"/>
</dbReference>
<evidence type="ECO:0000313" key="4">
    <source>
        <dbReference type="Proteomes" id="UP000694924"/>
    </source>
</evidence>
<organism evidence="4 5">
    <name type="scientific">Polistes dominula</name>
    <name type="common">European paper wasp</name>
    <name type="synonym">Vespa dominula</name>
    <dbReference type="NCBI Taxonomy" id="743375"/>
    <lineage>
        <taxon>Eukaryota</taxon>
        <taxon>Metazoa</taxon>
        <taxon>Ecdysozoa</taxon>
        <taxon>Arthropoda</taxon>
        <taxon>Hexapoda</taxon>
        <taxon>Insecta</taxon>
        <taxon>Pterygota</taxon>
        <taxon>Neoptera</taxon>
        <taxon>Endopterygota</taxon>
        <taxon>Hymenoptera</taxon>
        <taxon>Apocrita</taxon>
        <taxon>Aculeata</taxon>
        <taxon>Vespoidea</taxon>
        <taxon>Vespidae</taxon>
        <taxon>Polistinae</taxon>
        <taxon>Polistini</taxon>
        <taxon>Polistes</taxon>
    </lineage>
</organism>
<evidence type="ECO:0000256" key="2">
    <source>
        <dbReference type="ARBA" id="ARBA00023002"/>
    </source>
</evidence>
<proteinExistence type="inferred from homology"/>
<dbReference type="Gene3D" id="3.40.50.720">
    <property type="entry name" value="NAD(P)-binding Rossmann-like Domain"/>
    <property type="match status" value="1"/>
</dbReference>
<name>A0ABM1IPI6_POLDO</name>
<evidence type="ECO:0000313" key="5">
    <source>
        <dbReference type="RefSeq" id="XP_015182123.1"/>
    </source>
</evidence>
<protein>
    <submittedName>
        <fullName evidence="5">Farnesol dehydrogenase-like isoform X1</fullName>
    </submittedName>
</protein>
<dbReference type="Proteomes" id="UP000694924">
    <property type="component" value="Unplaced"/>
</dbReference>
<dbReference type="PRINTS" id="PR00081">
    <property type="entry name" value="GDHRDH"/>
</dbReference>
<keyword evidence="2" id="KW-0560">Oxidoreductase</keyword>